<gene>
    <name evidence="1" type="ORF">LTR69_004954</name>
</gene>
<dbReference type="Proteomes" id="UP001345691">
    <property type="component" value="Unassembled WGS sequence"/>
</dbReference>
<proteinExistence type="predicted"/>
<evidence type="ECO:0000313" key="2">
    <source>
        <dbReference type="Proteomes" id="UP001345691"/>
    </source>
</evidence>
<keyword evidence="2" id="KW-1185">Reference proteome</keyword>
<name>A0ABR0JCW0_9EURO</name>
<evidence type="ECO:0000313" key="1">
    <source>
        <dbReference type="EMBL" id="KAK5061771.1"/>
    </source>
</evidence>
<accession>A0ABR0JCW0</accession>
<organism evidence="1 2">
    <name type="scientific">Exophiala sideris</name>
    <dbReference type="NCBI Taxonomy" id="1016849"/>
    <lineage>
        <taxon>Eukaryota</taxon>
        <taxon>Fungi</taxon>
        <taxon>Dikarya</taxon>
        <taxon>Ascomycota</taxon>
        <taxon>Pezizomycotina</taxon>
        <taxon>Eurotiomycetes</taxon>
        <taxon>Chaetothyriomycetidae</taxon>
        <taxon>Chaetothyriales</taxon>
        <taxon>Herpotrichiellaceae</taxon>
        <taxon>Exophiala</taxon>
    </lineage>
</organism>
<dbReference type="EMBL" id="JAVRRF010000009">
    <property type="protein sequence ID" value="KAK5061771.1"/>
    <property type="molecule type" value="Genomic_DNA"/>
</dbReference>
<protein>
    <submittedName>
        <fullName evidence="1">Uncharacterized protein</fullName>
    </submittedName>
</protein>
<sequence length="71" mass="8216">MAQDAFSVTAPSRAYTLNEELAHVREVNSREVKRLKDSSEEYQKTRNYHSLTNLSEQDFVFKSSSGRLYKA</sequence>
<reference evidence="1 2" key="1">
    <citation type="submission" date="2023-08" db="EMBL/GenBank/DDBJ databases">
        <title>Black Yeasts Isolated from many extreme environments.</title>
        <authorList>
            <person name="Coleine C."/>
            <person name="Stajich J.E."/>
            <person name="Selbmann L."/>
        </authorList>
    </citation>
    <scope>NUCLEOTIDE SEQUENCE [LARGE SCALE GENOMIC DNA]</scope>
    <source>
        <strain evidence="1 2">CCFEE 6328</strain>
    </source>
</reference>
<comment type="caution">
    <text evidence="1">The sequence shown here is derived from an EMBL/GenBank/DDBJ whole genome shotgun (WGS) entry which is preliminary data.</text>
</comment>